<dbReference type="EMBL" id="JAMBOL010000008">
    <property type="protein sequence ID" value="MCM3714566.1"/>
    <property type="molecule type" value="Genomic_DNA"/>
</dbReference>
<evidence type="ECO:0000256" key="1">
    <source>
        <dbReference type="ARBA" id="ARBA00004651"/>
    </source>
</evidence>
<feature type="transmembrane region" description="Helical" evidence="8">
    <location>
        <begin position="67"/>
        <end position="92"/>
    </location>
</feature>
<dbReference type="AlphaFoldDB" id="A0A9X2DP77"/>
<feature type="transmembrane region" description="Helical" evidence="8">
    <location>
        <begin position="224"/>
        <end position="246"/>
    </location>
</feature>
<sequence>MNMMSVVTSISMLGFVVVLGMLIGARITITQDAKKLLMIIIINIAIPAVILNGIFNTKIDDGLLGMMLTIFLLSIALNIFCLALSWGGAHLFGFRSIKAKKFAVLAGIGNSGFIGIPLCSELFGPTGGLLAGIFDAGLDVVVFSIVVIMLQEGNGFSLKRMKTLINLPFLAVVTGFVIALIGFEPPVIAKNLAAFLASLAAPLAMIYIGLLIPEFFRKKINIPVKFVSLSLVMKLLLIPLLTIALLSFFPLPEMVRKVTYVLLAMPTITLAPVLLARYTNDETTGLMATIYSTVFSLLTIPFILYVVNALFGF</sequence>
<dbReference type="Proteomes" id="UP001139179">
    <property type="component" value="Unassembled WGS sequence"/>
</dbReference>
<dbReference type="GO" id="GO:0055085">
    <property type="term" value="P:transmembrane transport"/>
    <property type="evidence" value="ECO:0007669"/>
    <property type="project" value="InterPro"/>
</dbReference>
<feature type="transmembrane region" description="Helical" evidence="8">
    <location>
        <begin position="163"/>
        <end position="181"/>
    </location>
</feature>
<keyword evidence="10" id="KW-1185">Reference proteome</keyword>
<proteinExistence type="inferred from homology"/>
<feature type="transmembrane region" description="Helical" evidence="8">
    <location>
        <begin position="36"/>
        <end position="55"/>
    </location>
</feature>
<dbReference type="RefSeq" id="WP_251223338.1">
    <property type="nucleotide sequence ID" value="NZ_JAMBOL010000008.1"/>
</dbReference>
<name>A0A9X2DP77_9BACI</name>
<evidence type="ECO:0000256" key="6">
    <source>
        <dbReference type="ARBA" id="ARBA00022989"/>
    </source>
</evidence>
<comment type="similarity">
    <text evidence="2">Belongs to the auxin efflux carrier (TC 2.A.69) family.</text>
</comment>
<feature type="transmembrane region" description="Helical" evidence="8">
    <location>
        <begin position="6"/>
        <end position="24"/>
    </location>
</feature>
<dbReference type="Pfam" id="PF03547">
    <property type="entry name" value="Mem_trans"/>
    <property type="match status" value="1"/>
</dbReference>
<dbReference type="PANTHER" id="PTHR36838">
    <property type="entry name" value="AUXIN EFFLUX CARRIER FAMILY PROTEIN"/>
    <property type="match status" value="1"/>
</dbReference>
<keyword evidence="6 8" id="KW-1133">Transmembrane helix</keyword>
<dbReference type="InterPro" id="IPR004776">
    <property type="entry name" value="Mem_transp_PIN-like"/>
</dbReference>
<evidence type="ECO:0000313" key="9">
    <source>
        <dbReference type="EMBL" id="MCM3714566.1"/>
    </source>
</evidence>
<evidence type="ECO:0000256" key="5">
    <source>
        <dbReference type="ARBA" id="ARBA00022692"/>
    </source>
</evidence>
<feature type="transmembrane region" description="Helical" evidence="8">
    <location>
        <begin position="193"/>
        <end position="212"/>
    </location>
</feature>
<keyword evidence="7 8" id="KW-0472">Membrane</keyword>
<dbReference type="PANTHER" id="PTHR36838:SF3">
    <property type="entry name" value="TRANSPORTER AUXIN EFFLUX CARRIER EC FAMILY"/>
    <property type="match status" value="1"/>
</dbReference>
<feature type="transmembrane region" description="Helical" evidence="8">
    <location>
        <begin position="104"/>
        <end position="123"/>
    </location>
</feature>
<evidence type="ECO:0000256" key="3">
    <source>
        <dbReference type="ARBA" id="ARBA00022448"/>
    </source>
</evidence>
<keyword evidence="5 8" id="KW-0812">Transmembrane</keyword>
<gene>
    <name evidence="9" type="ORF">M3202_10740</name>
</gene>
<evidence type="ECO:0000256" key="8">
    <source>
        <dbReference type="SAM" id="Phobius"/>
    </source>
</evidence>
<accession>A0A9X2DP77</accession>
<feature type="transmembrane region" description="Helical" evidence="8">
    <location>
        <begin position="258"/>
        <end position="276"/>
    </location>
</feature>
<feature type="transmembrane region" description="Helical" evidence="8">
    <location>
        <begin position="129"/>
        <end position="151"/>
    </location>
</feature>
<evidence type="ECO:0000256" key="2">
    <source>
        <dbReference type="ARBA" id="ARBA00010145"/>
    </source>
</evidence>
<evidence type="ECO:0000256" key="4">
    <source>
        <dbReference type="ARBA" id="ARBA00022475"/>
    </source>
</evidence>
<dbReference type="GO" id="GO:0005886">
    <property type="term" value="C:plasma membrane"/>
    <property type="evidence" value="ECO:0007669"/>
    <property type="project" value="UniProtKB-SubCell"/>
</dbReference>
<keyword evidence="4" id="KW-1003">Cell membrane</keyword>
<reference evidence="9" key="1">
    <citation type="submission" date="2022-05" db="EMBL/GenBank/DDBJ databases">
        <title>Comparative Genomics of Spacecraft Associated Microbes.</title>
        <authorList>
            <person name="Tran M.T."/>
            <person name="Wright A."/>
            <person name="Seuylemezian A."/>
            <person name="Eisen J."/>
            <person name="Coil D."/>
        </authorList>
    </citation>
    <scope>NUCLEOTIDE SEQUENCE</scope>
    <source>
        <strain evidence="9">214.1.1</strain>
    </source>
</reference>
<protein>
    <submittedName>
        <fullName evidence="9">AEC family transporter</fullName>
    </submittedName>
</protein>
<comment type="subcellular location">
    <subcellularLocation>
        <location evidence="1">Cell membrane</location>
        <topology evidence="1">Multi-pass membrane protein</topology>
    </subcellularLocation>
</comment>
<feature type="transmembrane region" description="Helical" evidence="8">
    <location>
        <begin position="288"/>
        <end position="311"/>
    </location>
</feature>
<comment type="caution">
    <text evidence="9">The sequence shown here is derived from an EMBL/GenBank/DDBJ whole genome shotgun (WGS) entry which is preliminary data.</text>
</comment>
<dbReference type="InterPro" id="IPR038770">
    <property type="entry name" value="Na+/solute_symporter_sf"/>
</dbReference>
<organism evidence="9 10">
    <name type="scientific">Halalkalibacter oceani</name>
    <dbReference type="NCBI Taxonomy" id="1653776"/>
    <lineage>
        <taxon>Bacteria</taxon>
        <taxon>Bacillati</taxon>
        <taxon>Bacillota</taxon>
        <taxon>Bacilli</taxon>
        <taxon>Bacillales</taxon>
        <taxon>Bacillaceae</taxon>
        <taxon>Halalkalibacter</taxon>
    </lineage>
</organism>
<keyword evidence="3" id="KW-0813">Transport</keyword>
<dbReference type="Gene3D" id="1.20.1530.20">
    <property type="match status" value="2"/>
</dbReference>
<evidence type="ECO:0000313" key="10">
    <source>
        <dbReference type="Proteomes" id="UP001139179"/>
    </source>
</evidence>
<evidence type="ECO:0000256" key="7">
    <source>
        <dbReference type="ARBA" id="ARBA00023136"/>
    </source>
</evidence>